<evidence type="ECO:0000259" key="3">
    <source>
        <dbReference type="Pfam" id="PF03109"/>
    </source>
</evidence>
<dbReference type="PANTHER" id="PTHR10566">
    <property type="entry name" value="CHAPERONE-ACTIVITY OF BC1 COMPLEX CABC1 -RELATED"/>
    <property type="match status" value="1"/>
</dbReference>
<gene>
    <name evidence="4" type="ORF">UFOPK1392_00960</name>
</gene>
<dbReference type="SUPFAM" id="SSF56112">
    <property type="entry name" value="Protein kinase-like (PK-like)"/>
    <property type="match status" value="1"/>
</dbReference>
<reference evidence="4" key="1">
    <citation type="submission" date="2020-05" db="EMBL/GenBank/DDBJ databases">
        <authorList>
            <person name="Chiriac C."/>
            <person name="Salcher M."/>
            <person name="Ghai R."/>
            <person name="Kavagutti S V."/>
        </authorList>
    </citation>
    <scope>NUCLEOTIDE SEQUENCE</scope>
</reference>
<keyword evidence="2" id="KW-0472">Membrane</keyword>
<organism evidence="4">
    <name type="scientific">freshwater metagenome</name>
    <dbReference type="NCBI Taxonomy" id="449393"/>
    <lineage>
        <taxon>unclassified sequences</taxon>
        <taxon>metagenomes</taxon>
        <taxon>ecological metagenomes</taxon>
    </lineage>
</organism>
<feature type="transmembrane region" description="Helical" evidence="2">
    <location>
        <begin position="619"/>
        <end position="640"/>
    </location>
</feature>
<feature type="domain" description="ABC1 atypical kinase-like" evidence="3">
    <location>
        <begin position="182"/>
        <end position="424"/>
    </location>
</feature>
<name>A0A6J5YHL7_9ZZZZ</name>
<evidence type="ECO:0000256" key="1">
    <source>
        <dbReference type="ARBA" id="ARBA00009670"/>
    </source>
</evidence>
<protein>
    <submittedName>
        <fullName evidence="4">Unannotated protein</fullName>
    </submittedName>
</protein>
<dbReference type="PANTHER" id="PTHR10566:SF113">
    <property type="entry name" value="PROTEIN ACTIVITY OF BC1 COMPLEX KINASE 7, CHLOROPLASTIC"/>
    <property type="match status" value="1"/>
</dbReference>
<dbReference type="InterPro" id="IPR050154">
    <property type="entry name" value="UbiB_kinase"/>
</dbReference>
<sequence>MNLPALFAWIFLGLPAMVAVTFVAGRMLGAKRGWLALTVSGVVGWSAAVVLAGELTNWRWDSIDMVLVSLAIGPLLTMVCALGLDFLSPVGSLASGEAAGLVTVRNPIETVRIHRDRVARYREVVRIARSNGIVRRRVDAASLPDGVRHTLEQAGGIFVKLGQVASTRNDVLPQAWCDELSKLRSGAEPAPEPTIRPVIEKELQGLVEVLYAEFEWTPLASASIAQVYSATLRDGTPVVVKAQRPGLQRRMDVDRGAILQIAGFIERNTPLGLSVKPTDLATEFLDNVAEELDFMIEANNARELADGLAAFPGIRIPATYPELSTSRVLTEERVSGVSVADVEALRAAGLDPAEASERLITAFLSQMFEVGVFHADPHPGNILVEPDGTIVLIDLGAVGRLGPGQRSATLELLVAASLGDAAGLRVALTEIVDMSDEADLRALERSLERMLARHMHAGGGMTAAAFQDLSMVIAQFGLRFPDWLATLIRTMVTLEGTLKTIDPTFSLVEAARAHAGDFTGAKLNISGLRATIEHEAMRQMPRLRRLPERVDSLLGQAVDGRLSMRLSFFGDPKNEQVLSKLVDRMVLAIIAAALGLGSVLLIDVQIGPELGGHLNLNELLGYVGLAAASILSLRVIAGVIRDGSV</sequence>
<keyword evidence="2" id="KW-0812">Transmembrane</keyword>
<proteinExistence type="inferred from homology"/>
<dbReference type="CDD" id="cd05121">
    <property type="entry name" value="ABC1_ADCK3-like"/>
    <property type="match status" value="1"/>
</dbReference>
<evidence type="ECO:0000313" key="4">
    <source>
        <dbReference type="EMBL" id="CAB4323209.1"/>
    </source>
</evidence>
<dbReference type="EMBL" id="CAEMXZ010000032">
    <property type="protein sequence ID" value="CAB4323209.1"/>
    <property type="molecule type" value="Genomic_DNA"/>
</dbReference>
<feature type="transmembrane region" description="Helical" evidence="2">
    <location>
        <begin position="65"/>
        <end position="87"/>
    </location>
</feature>
<keyword evidence="2" id="KW-1133">Transmembrane helix</keyword>
<dbReference type="AlphaFoldDB" id="A0A6J5YHL7"/>
<feature type="transmembrane region" description="Helical" evidence="2">
    <location>
        <begin position="586"/>
        <end position="607"/>
    </location>
</feature>
<dbReference type="InterPro" id="IPR004147">
    <property type="entry name" value="ABC1_dom"/>
</dbReference>
<feature type="transmembrane region" description="Helical" evidence="2">
    <location>
        <begin position="6"/>
        <end position="25"/>
    </location>
</feature>
<feature type="transmembrane region" description="Helical" evidence="2">
    <location>
        <begin position="34"/>
        <end position="53"/>
    </location>
</feature>
<accession>A0A6J5YHL7</accession>
<dbReference type="InterPro" id="IPR011009">
    <property type="entry name" value="Kinase-like_dom_sf"/>
</dbReference>
<dbReference type="Pfam" id="PF03109">
    <property type="entry name" value="ABC1"/>
    <property type="match status" value="1"/>
</dbReference>
<comment type="similarity">
    <text evidence="1">Belongs to the protein kinase superfamily. ADCK protein kinase family.</text>
</comment>
<evidence type="ECO:0000256" key="2">
    <source>
        <dbReference type="SAM" id="Phobius"/>
    </source>
</evidence>